<evidence type="ECO:0000313" key="2">
    <source>
        <dbReference type="Proteomes" id="UP000276834"/>
    </source>
</evidence>
<dbReference type="AlphaFoldDB" id="A0A3L8SKP2"/>
<dbReference type="EMBL" id="QUSF01000015">
    <property type="protein sequence ID" value="RLW03665.1"/>
    <property type="molecule type" value="Genomic_DNA"/>
</dbReference>
<organism evidence="1 2">
    <name type="scientific">Chloebia gouldiae</name>
    <name type="common">Gouldian finch</name>
    <name type="synonym">Erythrura gouldiae</name>
    <dbReference type="NCBI Taxonomy" id="44316"/>
    <lineage>
        <taxon>Eukaryota</taxon>
        <taxon>Metazoa</taxon>
        <taxon>Chordata</taxon>
        <taxon>Craniata</taxon>
        <taxon>Vertebrata</taxon>
        <taxon>Euteleostomi</taxon>
        <taxon>Archelosauria</taxon>
        <taxon>Archosauria</taxon>
        <taxon>Dinosauria</taxon>
        <taxon>Saurischia</taxon>
        <taxon>Theropoda</taxon>
        <taxon>Coelurosauria</taxon>
        <taxon>Aves</taxon>
        <taxon>Neognathae</taxon>
        <taxon>Neoaves</taxon>
        <taxon>Telluraves</taxon>
        <taxon>Australaves</taxon>
        <taxon>Passeriformes</taxon>
        <taxon>Passeroidea</taxon>
        <taxon>Passeridae</taxon>
        <taxon>Chloebia</taxon>
    </lineage>
</organism>
<keyword evidence="2" id="KW-1185">Reference proteome</keyword>
<reference evidence="1 2" key="1">
    <citation type="journal article" date="2018" name="Proc. R. Soc. B">
        <title>A non-coding region near Follistatin controls head colour polymorphism in the Gouldian finch.</title>
        <authorList>
            <person name="Toomey M.B."/>
            <person name="Marques C.I."/>
            <person name="Andrade P."/>
            <person name="Araujo P.M."/>
            <person name="Sabatino S."/>
            <person name="Gazda M.A."/>
            <person name="Afonso S."/>
            <person name="Lopes R.J."/>
            <person name="Corbo J.C."/>
            <person name="Carneiro M."/>
        </authorList>
    </citation>
    <scope>NUCLEOTIDE SEQUENCE [LARGE SCALE GENOMIC DNA]</scope>
    <source>
        <strain evidence="1">Red01</strain>
        <tissue evidence="1">Muscle</tissue>
    </source>
</reference>
<sequence length="115" mass="12000">MRMALLVFSQQGSTECHQLTALGCLSACTAAWERIVCGAKAGPGCLRHQESLPHCTGSGLDITAELPQERARQCENPGPLTGPPADRLALGKVSLPSCLCGCGEACTHICAQTHV</sequence>
<dbReference type="Proteomes" id="UP000276834">
    <property type="component" value="Unassembled WGS sequence"/>
</dbReference>
<proteinExistence type="predicted"/>
<comment type="caution">
    <text evidence="1">The sequence shown here is derived from an EMBL/GenBank/DDBJ whole genome shotgun (WGS) entry which is preliminary data.</text>
</comment>
<evidence type="ECO:0000313" key="1">
    <source>
        <dbReference type="EMBL" id="RLW03665.1"/>
    </source>
</evidence>
<gene>
    <name evidence="1" type="ORF">DV515_00006331</name>
</gene>
<name>A0A3L8SKP2_CHLGU</name>
<accession>A0A3L8SKP2</accession>
<protein>
    <submittedName>
        <fullName evidence="1">Uncharacterized protein</fullName>
    </submittedName>
</protein>